<dbReference type="AlphaFoldDB" id="A0A7W3C8D2"/>
<gene>
    <name evidence="1" type="ORF">HV056_06290</name>
</gene>
<dbReference type="RefSeq" id="WP_182382991.1">
    <property type="nucleotide sequence ID" value="NZ_JABXQT010000001.1"/>
</dbReference>
<evidence type="ECO:0000313" key="1">
    <source>
        <dbReference type="EMBL" id="MBA8076169.1"/>
    </source>
</evidence>
<dbReference type="EMBL" id="JABXRP010000001">
    <property type="protein sequence ID" value="MBA8076169.1"/>
    <property type="molecule type" value="Genomic_DNA"/>
</dbReference>
<dbReference type="Proteomes" id="UP000533461">
    <property type="component" value="Unassembled WGS sequence"/>
</dbReference>
<reference evidence="1 2" key="1">
    <citation type="submission" date="2020-06" db="EMBL/GenBank/DDBJ databases">
        <title>REHAB project genomes.</title>
        <authorList>
            <person name="Shaw L.P."/>
        </authorList>
    </citation>
    <scope>NUCLEOTIDE SEQUENCE [LARGE SCALE GENOMIC DNA]</scope>
    <source>
        <strain evidence="1 2">RHBSTW-00074</strain>
    </source>
</reference>
<proteinExistence type="predicted"/>
<name>A0A7W3C8D2_ENTAS</name>
<sequence>MSIDAEANSTPDNNGPGLCFLLLLIFGGFVFFIPASVVVAFPAVLAGSFLYFIWYLISEGHLGNILGSMIVSMILMAIAAAIPVIGWILLLLWIFYNIAKAFETIKTLLPDALFSAVLYGCLLFPVIQEMAMDGESNMAATIACGVVYVITAGLYCSRLTQLATNTKQSIFYFSIMWLSVPLIALLIVSIVASLRAAFRTVLTPVQTVVKTPQNVSAHMRGGSHVNAYTRTVTTIQHSVTSQTLPGMGAVGASMVGSVSEATITTPQQPQQTLPALEHKPAGGELTQYATNKDHNFYRYDNLNAKKISNFVQAASHRQSLPPLTEDAILFYYDETVFGQGDHGVVLTDDGVYCVLGKLYETFYARFSEVSSVVIKGSFNKKIVLHMKNGQKHKIELTQSNAGAKKIYELISIAAQN</sequence>
<organism evidence="1 2">
    <name type="scientific">Enterobacter asburiae</name>
    <dbReference type="NCBI Taxonomy" id="61645"/>
    <lineage>
        <taxon>Bacteria</taxon>
        <taxon>Pseudomonadati</taxon>
        <taxon>Pseudomonadota</taxon>
        <taxon>Gammaproteobacteria</taxon>
        <taxon>Enterobacterales</taxon>
        <taxon>Enterobacteriaceae</taxon>
        <taxon>Enterobacter</taxon>
        <taxon>Enterobacter cloacae complex</taxon>
    </lineage>
</organism>
<evidence type="ECO:0000313" key="2">
    <source>
        <dbReference type="Proteomes" id="UP000533461"/>
    </source>
</evidence>
<accession>A0A7W3C8D2</accession>
<comment type="caution">
    <text evidence="1">The sequence shown here is derived from an EMBL/GenBank/DDBJ whole genome shotgun (WGS) entry which is preliminary data.</text>
</comment>
<protein>
    <submittedName>
        <fullName evidence="1">Uncharacterized protein</fullName>
    </submittedName>
</protein>